<feature type="transmembrane region" description="Helical" evidence="7">
    <location>
        <begin position="129"/>
        <end position="149"/>
    </location>
</feature>
<feature type="domain" description="Cation efflux protein cytoplasmic" evidence="9">
    <location>
        <begin position="228"/>
        <end position="304"/>
    </location>
</feature>
<keyword evidence="5 7" id="KW-1133">Transmembrane helix</keyword>
<dbReference type="Gene3D" id="1.20.1510.10">
    <property type="entry name" value="Cation efflux protein transmembrane domain"/>
    <property type="match status" value="1"/>
</dbReference>
<feature type="transmembrane region" description="Helical" evidence="7">
    <location>
        <begin position="24"/>
        <end position="44"/>
    </location>
</feature>
<feature type="domain" description="Cation efflux protein transmembrane" evidence="8">
    <location>
        <begin position="33"/>
        <end position="224"/>
    </location>
</feature>
<dbReference type="Gene3D" id="3.30.70.1350">
    <property type="entry name" value="Cation efflux protein, cytoplasmic domain"/>
    <property type="match status" value="1"/>
</dbReference>
<dbReference type="NCBIfam" id="TIGR01297">
    <property type="entry name" value="CDF"/>
    <property type="match status" value="1"/>
</dbReference>
<dbReference type="InterPro" id="IPR036837">
    <property type="entry name" value="Cation_efflux_CTD_sf"/>
</dbReference>
<comment type="similarity">
    <text evidence="2">Belongs to the cation diffusion facilitator (CDF) transporter (TC 2.A.4) family.</text>
</comment>
<dbReference type="SUPFAM" id="SSF161111">
    <property type="entry name" value="Cation efflux protein transmembrane domain-like"/>
    <property type="match status" value="1"/>
</dbReference>
<evidence type="ECO:0000313" key="11">
    <source>
        <dbReference type="Proteomes" id="UP000632377"/>
    </source>
</evidence>
<dbReference type="Pfam" id="PF01545">
    <property type="entry name" value="Cation_efflux"/>
    <property type="match status" value="1"/>
</dbReference>
<keyword evidence="6 7" id="KW-0472">Membrane</keyword>
<dbReference type="InterPro" id="IPR050291">
    <property type="entry name" value="CDF_Transporter"/>
</dbReference>
<dbReference type="InterPro" id="IPR027469">
    <property type="entry name" value="Cation_efflux_TMD_sf"/>
</dbReference>
<dbReference type="RefSeq" id="WP_202748863.1">
    <property type="nucleotide sequence ID" value="NZ_JAESWC010000004.1"/>
</dbReference>
<comment type="subcellular location">
    <subcellularLocation>
        <location evidence="1">Membrane</location>
        <topology evidence="1">Multi-pass membrane protein</topology>
    </subcellularLocation>
</comment>
<gene>
    <name evidence="10" type="ORF">JK636_10475</name>
</gene>
<reference evidence="10 11" key="1">
    <citation type="submission" date="2021-01" db="EMBL/GenBank/DDBJ databases">
        <title>Genome public.</title>
        <authorList>
            <person name="Liu C."/>
            <person name="Sun Q."/>
        </authorList>
    </citation>
    <scope>NUCLEOTIDE SEQUENCE [LARGE SCALE GENOMIC DNA]</scope>
    <source>
        <strain evidence="10 11">YIM B02515</strain>
    </source>
</reference>
<accession>A0ABS1T9Z8</accession>
<feature type="transmembrane region" description="Helical" evidence="7">
    <location>
        <begin position="198"/>
        <end position="216"/>
    </location>
</feature>
<dbReference type="PANTHER" id="PTHR43840">
    <property type="entry name" value="MITOCHONDRIAL METAL TRANSPORTER 1-RELATED"/>
    <property type="match status" value="1"/>
</dbReference>
<dbReference type="EMBL" id="JAESWC010000004">
    <property type="protein sequence ID" value="MBL4936183.1"/>
    <property type="molecule type" value="Genomic_DNA"/>
</dbReference>
<evidence type="ECO:0000259" key="9">
    <source>
        <dbReference type="Pfam" id="PF16916"/>
    </source>
</evidence>
<evidence type="ECO:0000259" key="8">
    <source>
        <dbReference type="Pfam" id="PF01545"/>
    </source>
</evidence>
<organism evidence="10 11">
    <name type="scientific">Clostridium rhizosphaerae</name>
    <dbReference type="NCBI Taxonomy" id="2803861"/>
    <lineage>
        <taxon>Bacteria</taxon>
        <taxon>Bacillati</taxon>
        <taxon>Bacillota</taxon>
        <taxon>Clostridia</taxon>
        <taxon>Eubacteriales</taxon>
        <taxon>Clostridiaceae</taxon>
        <taxon>Clostridium</taxon>
    </lineage>
</organism>
<keyword evidence="3" id="KW-0813">Transport</keyword>
<name>A0ABS1T9Z8_9CLOT</name>
<dbReference type="Proteomes" id="UP000632377">
    <property type="component" value="Unassembled WGS sequence"/>
</dbReference>
<evidence type="ECO:0000256" key="7">
    <source>
        <dbReference type="SAM" id="Phobius"/>
    </source>
</evidence>
<dbReference type="Pfam" id="PF16916">
    <property type="entry name" value="ZT_dimer"/>
    <property type="match status" value="1"/>
</dbReference>
<dbReference type="InterPro" id="IPR027470">
    <property type="entry name" value="Cation_efflux_CTD"/>
</dbReference>
<evidence type="ECO:0000256" key="1">
    <source>
        <dbReference type="ARBA" id="ARBA00004141"/>
    </source>
</evidence>
<evidence type="ECO:0000256" key="3">
    <source>
        <dbReference type="ARBA" id="ARBA00022448"/>
    </source>
</evidence>
<evidence type="ECO:0000256" key="2">
    <source>
        <dbReference type="ARBA" id="ARBA00008114"/>
    </source>
</evidence>
<sequence length="394" mass="44101">MLSKFLVSRFIRNYKDTKEENVRIKYGFLAGTIGIIANFLLFAVKLSVGLVTHSIAITADAFNNLSDTASSIITIVGFKLANKPADEEHPFGHGRIEYLSALAVSFIIMLVGFQFVKESFDRIFNPAEINFSFVPFVLIVISVMIKFWLSRFNKFIANSIDSGALKASSFDALADVIISSVTALSLLLSKWISFPLDSYLGILVALFILYSGFSLTKETLNPLLGEAPDQTLVENIKSGILSYEYISGVHDLVIHNYGPGRCMASIHAEVPCDISIVKIHEVIDKAEKELSNKLKIFLVIHMDPINTNSIEVNKARHELEKVLKSFPLVKSIHDFRVVGDGLYKNLVFDLVVEHTKGFKSEDEERLKKEIDKELKSIHPSYNSMITIDKDFTVL</sequence>
<dbReference type="SUPFAM" id="SSF160240">
    <property type="entry name" value="Cation efflux protein cytoplasmic domain-like"/>
    <property type="match status" value="1"/>
</dbReference>
<evidence type="ECO:0000256" key="6">
    <source>
        <dbReference type="ARBA" id="ARBA00023136"/>
    </source>
</evidence>
<keyword evidence="11" id="KW-1185">Reference proteome</keyword>
<dbReference type="InterPro" id="IPR002524">
    <property type="entry name" value="Cation_efflux"/>
</dbReference>
<evidence type="ECO:0000256" key="5">
    <source>
        <dbReference type="ARBA" id="ARBA00022989"/>
    </source>
</evidence>
<dbReference type="InterPro" id="IPR058533">
    <property type="entry name" value="Cation_efflux_TM"/>
</dbReference>
<feature type="transmembrane region" description="Helical" evidence="7">
    <location>
        <begin position="98"/>
        <end position="117"/>
    </location>
</feature>
<comment type="caution">
    <text evidence="10">The sequence shown here is derived from an EMBL/GenBank/DDBJ whole genome shotgun (WGS) entry which is preliminary data.</text>
</comment>
<protein>
    <submittedName>
        <fullName evidence="10">Cation transporter</fullName>
    </submittedName>
</protein>
<proteinExistence type="inferred from homology"/>
<keyword evidence="4 7" id="KW-0812">Transmembrane</keyword>
<evidence type="ECO:0000313" key="10">
    <source>
        <dbReference type="EMBL" id="MBL4936183.1"/>
    </source>
</evidence>
<evidence type="ECO:0000256" key="4">
    <source>
        <dbReference type="ARBA" id="ARBA00022692"/>
    </source>
</evidence>
<dbReference type="PANTHER" id="PTHR43840:SF15">
    <property type="entry name" value="MITOCHONDRIAL METAL TRANSPORTER 1-RELATED"/>
    <property type="match status" value="1"/>
</dbReference>